<proteinExistence type="predicted"/>
<dbReference type="AlphaFoldDB" id="A0A077PFI6"/>
<accession>A0A077PFI6</accession>
<gene>
    <name evidence="2" type="ORF">XBKQ1_2360061</name>
</gene>
<reference evidence="2" key="1">
    <citation type="submission" date="2013-07" db="EMBL/GenBank/DDBJ databases">
        <title>Sub-species coevolution in mutualistic symbiosis.</title>
        <authorList>
            <person name="Murfin K."/>
            <person name="Klassen J."/>
            <person name="Lee M."/>
            <person name="Forst S."/>
            <person name="Stock P."/>
            <person name="Goodrich-Blair H."/>
        </authorList>
    </citation>
    <scope>NUCLEOTIDE SEQUENCE [LARGE SCALE GENOMIC DNA]</scope>
    <source>
        <strain evidence="2">Kraussei Quebec</strain>
    </source>
</reference>
<evidence type="ECO:0000259" key="1">
    <source>
        <dbReference type="PROSITE" id="PS50943"/>
    </source>
</evidence>
<dbReference type="SMART" id="SM00530">
    <property type="entry name" value="HTH_XRE"/>
    <property type="match status" value="1"/>
</dbReference>
<dbReference type="OrthoDB" id="3196789at2"/>
<dbReference type="CDD" id="cd00093">
    <property type="entry name" value="HTH_XRE"/>
    <property type="match status" value="1"/>
</dbReference>
<dbReference type="InterPro" id="IPR001387">
    <property type="entry name" value="Cro/C1-type_HTH"/>
</dbReference>
<sequence length="117" mass="13246">MSTIGSRIKEERERLGLSQTDFANLTGYSSHVQATYEYDQTIPEGVYLQKIAKHGCDTLYIVTGHKERSINLSTDEQVLVKKYRAMNEAPRLKIQTVSDTFTYANVSRNIGIITTLN</sequence>
<evidence type="ECO:0000313" key="3">
    <source>
        <dbReference type="Proteomes" id="UP000028500"/>
    </source>
</evidence>
<dbReference type="EMBL" id="CBSY010000153">
    <property type="protein sequence ID" value="CDH19948.1"/>
    <property type="molecule type" value="Genomic_DNA"/>
</dbReference>
<dbReference type="Gene3D" id="1.10.260.40">
    <property type="entry name" value="lambda repressor-like DNA-binding domains"/>
    <property type="match status" value="1"/>
</dbReference>
<protein>
    <recommendedName>
        <fullName evidence="1">HTH cro/C1-type domain-containing protein</fullName>
    </recommendedName>
</protein>
<comment type="caution">
    <text evidence="2">The sequence shown here is derived from an EMBL/GenBank/DDBJ whole genome shotgun (WGS) entry which is preliminary data.</text>
</comment>
<organism evidence="2 3">
    <name type="scientific">Xenorhabdus bovienii str. kraussei Quebec</name>
    <dbReference type="NCBI Taxonomy" id="1398203"/>
    <lineage>
        <taxon>Bacteria</taxon>
        <taxon>Pseudomonadati</taxon>
        <taxon>Pseudomonadota</taxon>
        <taxon>Gammaproteobacteria</taxon>
        <taxon>Enterobacterales</taxon>
        <taxon>Morganellaceae</taxon>
        <taxon>Xenorhabdus</taxon>
    </lineage>
</organism>
<dbReference type="HOGENOM" id="CLU_066192_23_4_6"/>
<dbReference type="PROSITE" id="PS50943">
    <property type="entry name" value="HTH_CROC1"/>
    <property type="match status" value="1"/>
</dbReference>
<dbReference type="Proteomes" id="UP000028500">
    <property type="component" value="Unassembled WGS sequence"/>
</dbReference>
<dbReference type="GO" id="GO:0003677">
    <property type="term" value="F:DNA binding"/>
    <property type="evidence" value="ECO:0007669"/>
    <property type="project" value="InterPro"/>
</dbReference>
<dbReference type="SUPFAM" id="SSF47413">
    <property type="entry name" value="lambda repressor-like DNA-binding domains"/>
    <property type="match status" value="1"/>
</dbReference>
<feature type="domain" description="HTH cro/C1-type" evidence="1">
    <location>
        <begin position="8"/>
        <end position="29"/>
    </location>
</feature>
<name>A0A077PFI6_XENBV</name>
<dbReference type="InterPro" id="IPR010982">
    <property type="entry name" value="Lambda_DNA-bd_dom_sf"/>
</dbReference>
<keyword evidence="3" id="KW-1185">Reference proteome</keyword>
<evidence type="ECO:0000313" key="2">
    <source>
        <dbReference type="EMBL" id="CDH19948.1"/>
    </source>
</evidence>
<dbReference type="RefSeq" id="WP_038248697.1">
    <property type="nucleotide sequence ID" value="NZ_CAWLZI010000220.1"/>
</dbReference>